<dbReference type="KEGG" id="lsn:LSA_10200"/>
<proteinExistence type="predicted"/>
<name>G2KUG5_FRUST</name>
<keyword evidence="1" id="KW-0472">Membrane</keyword>
<evidence type="ECO:0000313" key="3">
    <source>
        <dbReference type="Proteomes" id="UP000001285"/>
    </source>
</evidence>
<evidence type="ECO:0008006" key="4">
    <source>
        <dbReference type="Google" id="ProtNLM"/>
    </source>
</evidence>
<gene>
    <name evidence="2" type="ordered locus">LSA_10200</name>
</gene>
<evidence type="ECO:0000313" key="2">
    <source>
        <dbReference type="EMBL" id="AEN99419.1"/>
    </source>
</evidence>
<organism evidence="2 3">
    <name type="scientific">Fructilactobacillus sanfranciscensis (strain TMW 1.1304)</name>
    <name type="common">Lactobacillus sanfranciscensis</name>
    <dbReference type="NCBI Taxonomy" id="714313"/>
    <lineage>
        <taxon>Bacteria</taxon>
        <taxon>Bacillati</taxon>
        <taxon>Bacillota</taxon>
        <taxon>Bacilli</taxon>
        <taxon>Lactobacillales</taxon>
        <taxon>Lactobacillaceae</taxon>
        <taxon>Fructilactobacillus</taxon>
    </lineage>
</organism>
<dbReference type="eggNOG" id="ENOG50311JJ">
    <property type="taxonomic scope" value="Bacteria"/>
</dbReference>
<reference evidence="2 3" key="1">
    <citation type="journal article" date="2011" name="Microb. Cell Fact.">
        <title>Genomic analysis reveals Lactobacillus sanfranciscensis as stable element in traditional sourdoughs.</title>
        <authorList>
            <person name="Vogel R.F."/>
            <person name="Pavlovic M."/>
            <person name="Ehrmann M.A."/>
            <person name="Wiezer A."/>
            <person name="Liesegang H."/>
            <person name="Offschanka S."/>
            <person name="Voget S."/>
            <person name="Angelov A."/>
            <person name="Bocker G."/>
            <person name="Liebl W."/>
        </authorList>
    </citation>
    <scope>NUCLEOTIDE SEQUENCE [LARGE SCALE GENOMIC DNA]</scope>
    <source>
        <strain evidence="2 3">TMW 1.1304</strain>
    </source>
</reference>
<dbReference type="Proteomes" id="UP000001285">
    <property type="component" value="Chromosome"/>
</dbReference>
<keyword evidence="1" id="KW-0812">Transmembrane</keyword>
<keyword evidence="3" id="KW-1185">Reference proteome</keyword>
<accession>G2KUG5</accession>
<dbReference type="Pfam" id="PF13253">
    <property type="entry name" value="DUF4044"/>
    <property type="match status" value="1"/>
</dbReference>
<feature type="transmembrane region" description="Helical" evidence="1">
    <location>
        <begin position="17"/>
        <end position="42"/>
    </location>
</feature>
<dbReference type="InterPro" id="IPR025270">
    <property type="entry name" value="DUF4044"/>
</dbReference>
<protein>
    <recommendedName>
        <fullName evidence="4">DUF4044 domain-containing protein</fullName>
    </recommendedName>
</protein>
<dbReference type="EMBL" id="CP002461">
    <property type="protein sequence ID" value="AEN99419.1"/>
    <property type="molecule type" value="Genomic_DNA"/>
</dbReference>
<dbReference type="HOGENOM" id="CLU_3201450_0_0_9"/>
<evidence type="ECO:0000256" key="1">
    <source>
        <dbReference type="SAM" id="Phobius"/>
    </source>
</evidence>
<keyword evidence="1" id="KW-1133">Transmembrane helix</keyword>
<dbReference type="AlphaFoldDB" id="G2KUG5"/>
<sequence>MVLTLTKWRDKTTFQKILYIFVWIMIIITLLGVILVSASAVFENM</sequence>